<sequence>MRNKSNHITSCKTFEKLNSLENIILEEIIKFDSKANELINILGTEFDLDLSKEHPFGKLITRQNDLWKGSLPDNWIYQFHGSHCRFENKINNQILDITINGGINYGIFNESTLLWFIETTKELNDIYEKIKASEVLSECLNTLEQENYIIDIGDFGYKSLILNNERPDE</sequence>
<dbReference type="InterPro" id="IPR054191">
    <property type="entry name" value="DUF6896"/>
</dbReference>
<proteinExistence type="predicted"/>
<evidence type="ECO:0000259" key="1">
    <source>
        <dbReference type="Pfam" id="PF21837"/>
    </source>
</evidence>
<evidence type="ECO:0000313" key="2">
    <source>
        <dbReference type="EMBL" id="SFJ59753.1"/>
    </source>
</evidence>
<dbReference type="RefSeq" id="WP_090841999.1">
    <property type="nucleotide sequence ID" value="NZ_FORM01000011.1"/>
</dbReference>
<evidence type="ECO:0000313" key="3">
    <source>
        <dbReference type="Proteomes" id="UP000199559"/>
    </source>
</evidence>
<dbReference type="EMBL" id="FORM01000011">
    <property type="protein sequence ID" value="SFJ59753.1"/>
    <property type="molecule type" value="Genomic_DNA"/>
</dbReference>
<gene>
    <name evidence="2" type="ORF">SAMN05443431_11111</name>
</gene>
<feature type="domain" description="DUF6896" evidence="1">
    <location>
        <begin position="25"/>
        <end position="158"/>
    </location>
</feature>
<dbReference type="Proteomes" id="UP000199559">
    <property type="component" value="Unassembled WGS sequence"/>
</dbReference>
<dbReference type="AlphaFoldDB" id="A0A1I3SMD1"/>
<name>A0A1I3SMD1_9FLAO</name>
<reference evidence="3" key="1">
    <citation type="submission" date="2016-10" db="EMBL/GenBank/DDBJ databases">
        <authorList>
            <person name="Varghese N."/>
            <person name="Submissions S."/>
        </authorList>
    </citation>
    <scope>NUCLEOTIDE SEQUENCE [LARGE SCALE GENOMIC DNA]</scope>
    <source>
        <strain evidence="3">DSM 28881</strain>
    </source>
</reference>
<keyword evidence="3" id="KW-1185">Reference proteome</keyword>
<protein>
    <recommendedName>
        <fullName evidence="1">DUF6896 domain-containing protein</fullName>
    </recommendedName>
</protein>
<dbReference type="STRING" id="1144750.SAMN05443431_11111"/>
<organism evidence="2 3">
    <name type="scientific">Olleya namhaensis</name>
    <dbReference type="NCBI Taxonomy" id="1144750"/>
    <lineage>
        <taxon>Bacteria</taxon>
        <taxon>Pseudomonadati</taxon>
        <taxon>Bacteroidota</taxon>
        <taxon>Flavobacteriia</taxon>
        <taxon>Flavobacteriales</taxon>
        <taxon>Flavobacteriaceae</taxon>
    </lineage>
</organism>
<accession>A0A1I3SMD1</accession>
<dbReference type="Pfam" id="PF21837">
    <property type="entry name" value="DUF6896"/>
    <property type="match status" value="1"/>
</dbReference>